<comment type="caution">
    <text evidence="1">The sequence shown here is derived from an EMBL/GenBank/DDBJ whole genome shotgun (WGS) entry which is preliminary data.</text>
</comment>
<dbReference type="AlphaFoldDB" id="X1L8E1"/>
<proteinExistence type="predicted"/>
<reference evidence="1" key="1">
    <citation type="journal article" date="2014" name="Front. Microbiol.">
        <title>High frequency of phylogenetically diverse reductive dehalogenase-homologous genes in deep subseafloor sedimentary metagenomes.</title>
        <authorList>
            <person name="Kawai M."/>
            <person name="Futagami T."/>
            <person name="Toyoda A."/>
            <person name="Takaki Y."/>
            <person name="Nishi S."/>
            <person name="Hori S."/>
            <person name="Arai W."/>
            <person name="Tsubouchi T."/>
            <person name="Morono Y."/>
            <person name="Uchiyama I."/>
            <person name="Ito T."/>
            <person name="Fujiyama A."/>
            <person name="Inagaki F."/>
            <person name="Takami H."/>
        </authorList>
    </citation>
    <scope>NUCLEOTIDE SEQUENCE</scope>
    <source>
        <strain evidence="1">Expedition CK06-06</strain>
    </source>
</reference>
<sequence>DGLETDILVGKRLKIVTVLVLSGITLEKMLQKAPPSLKPDYVIQSLLDLPSLKIGHGYKKLVSSTDTL</sequence>
<dbReference type="SUPFAM" id="SSF56784">
    <property type="entry name" value="HAD-like"/>
    <property type="match status" value="1"/>
</dbReference>
<dbReference type="InterPro" id="IPR036412">
    <property type="entry name" value="HAD-like_sf"/>
</dbReference>
<gene>
    <name evidence="1" type="ORF">S06H3_02666</name>
</gene>
<feature type="non-terminal residue" evidence="1">
    <location>
        <position position="1"/>
    </location>
</feature>
<dbReference type="EMBL" id="BARV01000797">
    <property type="protein sequence ID" value="GAI02136.1"/>
    <property type="molecule type" value="Genomic_DNA"/>
</dbReference>
<evidence type="ECO:0000313" key="1">
    <source>
        <dbReference type="EMBL" id="GAI02136.1"/>
    </source>
</evidence>
<protein>
    <submittedName>
        <fullName evidence="1">Uncharacterized protein</fullName>
    </submittedName>
</protein>
<dbReference type="Pfam" id="PF13242">
    <property type="entry name" value="Hydrolase_like"/>
    <property type="match status" value="1"/>
</dbReference>
<accession>X1L8E1</accession>
<organism evidence="1">
    <name type="scientific">marine sediment metagenome</name>
    <dbReference type="NCBI Taxonomy" id="412755"/>
    <lineage>
        <taxon>unclassified sequences</taxon>
        <taxon>metagenomes</taxon>
        <taxon>ecological metagenomes</taxon>
    </lineage>
</organism>
<name>X1L8E1_9ZZZZ</name>
<dbReference type="InterPro" id="IPR023214">
    <property type="entry name" value="HAD_sf"/>
</dbReference>
<dbReference type="Gene3D" id="3.40.50.1000">
    <property type="entry name" value="HAD superfamily/HAD-like"/>
    <property type="match status" value="1"/>
</dbReference>